<dbReference type="PANTHER" id="PTHR12386">
    <property type="entry name" value="ATP SYNTHASE SUBUNIT"/>
    <property type="match status" value="1"/>
</dbReference>
<evidence type="ECO:0000256" key="21">
    <source>
        <dbReference type="ARBA" id="ARBA00023157"/>
    </source>
</evidence>
<keyword evidence="8" id="KW-0813">Transport</keyword>
<evidence type="ECO:0000256" key="17">
    <source>
        <dbReference type="ARBA" id="ARBA00023065"/>
    </source>
</evidence>
<evidence type="ECO:0000256" key="22">
    <source>
        <dbReference type="ARBA" id="ARBA00023310"/>
    </source>
</evidence>
<accession>A0A6A6K8J3</accession>
<evidence type="ECO:0000256" key="5">
    <source>
        <dbReference type="ARBA" id="ARBA00005699"/>
    </source>
</evidence>
<dbReference type="SUPFAM" id="SSF48619">
    <property type="entry name" value="Phospholipase A2, PLA2"/>
    <property type="match status" value="1"/>
</dbReference>
<keyword evidence="14" id="KW-0378">Hydrolase</keyword>
<protein>
    <recommendedName>
        <fullName evidence="7">phospholipase A2</fullName>
        <ecNumber evidence="7">3.1.1.4</ecNumber>
    </recommendedName>
</protein>
<dbReference type="InterPro" id="IPR006808">
    <property type="entry name" value="ATP_synth_F0_gsu_mt"/>
</dbReference>
<dbReference type="GO" id="GO:0006644">
    <property type="term" value="P:phospholipid metabolic process"/>
    <property type="evidence" value="ECO:0007669"/>
    <property type="project" value="InterPro"/>
</dbReference>
<keyword evidence="24" id="KW-1185">Reference proteome</keyword>
<dbReference type="Proteomes" id="UP000467840">
    <property type="component" value="Chromosome 12"/>
</dbReference>
<comment type="similarity">
    <text evidence="6">Belongs to the phospholipase A2 family.</text>
</comment>
<dbReference type="GO" id="GO:0012505">
    <property type="term" value="C:endomembrane system"/>
    <property type="evidence" value="ECO:0007669"/>
    <property type="project" value="UniProtKB-ARBA"/>
</dbReference>
<dbReference type="AlphaFoldDB" id="A0A6A6K8J3"/>
<evidence type="ECO:0000256" key="18">
    <source>
        <dbReference type="ARBA" id="ARBA00023098"/>
    </source>
</evidence>
<evidence type="ECO:0000256" key="3">
    <source>
        <dbReference type="ARBA" id="ARBA00004325"/>
    </source>
</evidence>
<keyword evidence="15" id="KW-0106">Calcium</keyword>
<keyword evidence="20" id="KW-0472">Membrane</keyword>
<comment type="cofactor">
    <cofactor evidence="2">
        <name>Ca(2+)</name>
        <dbReference type="ChEBI" id="CHEBI:29108"/>
    </cofactor>
</comment>
<keyword evidence="19" id="KW-0496">Mitochondrion</keyword>
<dbReference type="GO" id="GO:0050482">
    <property type="term" value="P:arachidonate secretion"/>
    <property type="evidence" value="ECO:0007669"/>
    <property type="project" value="InterPro"/>
</dbReference>
<dbReference type="EMBL" id="JAAGAX010000018">
    <property type="protein sequence ID" value="KAF2285160.1"/>
    <property type="molecule type" value="Genomic_DNA"/>
</dbReference>
<name>A0A6A6K8J3_HEVBR</name>
<keyword evidence="9" id="KW-0964">Secreted</keyword>
<comment type="catalytic activity">
    <reaction evidence="1">
        <text>a 1,2-diacyl-sn-glycero-3-phosphocholine + H2O = a 1-acyl-sn-glycero-3-phosphocholine + a fatty acid + H(+)</text>
        <dbReference type="Rhea" id="RHEA:15801"/>
        <dbReference type="ChEBI" id="CHEBI:15377"/>
        <dbReference type="ChEBI" id="CHEBI:15378"/>
        <dbReference type="ChEBI" id="CHEBI:28868"/>
        <dbReference type="ChEBI" id="CHEBI:57643"/>
        <dbReference type="ChEBI" id="CHEBI:58168"/>
        <dbReference type="EC" id="3.1.1.4"/>
    </reaction>
</comment>
<evidence type="ECO:0000313" key="24">
    <source>
        <dbReference type="Proteomes" id="UP000467840"/>
    </source>
</evidence>
<reference evidence="23 24" key="1">
    <citation type="journal article" date="2020" name="Mol. Plant">
        <title>The Chromosome-Based Rubber Tree Genome Provides New Insights into Spurge Genome Evolution and Rubber Biosynthesis.</title>
        <authorList>
            <person name="Liu J."/>
            <person name="Shi C."/>
            <person name="Shi C.C."/>
            <person name="Li W."/>
            <person name="Zhang Q.J."/>
            <person name="Zhang Y."/>
            <person name="Li K."/>
            <person name="Lu H.F."/>
            <person name="Shi C."/>
            <person name="Zhu S.T."/>
            <person name="Xiao Z.Y."/>
            <person name="Nan H."/>
            <person name="Yue Y."/>
            <person name="Zhu X.G."/>
            <person name="Wu Y."/>
            <person name="Hong X.N."/>
            <person name="Fan G.Y."/>
            <person name="Tong Y."/>
            <person name="Zhang D."/>
            <person name="Mao C.L."/>
            <person name="Liu Y.L."/>
            <person name="Hao S.J."/>
            <person name="Liu W.Q."/>
            <person name="Lv M.Q."/>
            <person name="Zhang H.B."/>
            <person name="Liu Y."/>
            <person name="Hu-Tang G.R."/>
            <person name="Wang J.P."/>
            <person name="Wang J.H."/>
            <person name="Sun Y.H."/>
            <person name="Ni S.B."/>
            <person name="Chen W.B."/>
            <person name="Zhang X.C."/>
            <person name="Jiao Y.N."/>
            <person name="Eichler E.E."/>
            <person name="Li G.H."/>
            <person name="Liu X."/>
            <person name="Gao L.Z."/>
        </authorList>
    </citation>
    <scope>NUCLEOTIDE SEQUENCE [LARGE SCALE GENOMIC DNA]</scope>
    <source>
        <strain evidence="24">cv. GT1</strain>
        <tissue evidence="23">Leaf</tissue>
    </source>
</reference>
<keyword evidence="10" id="KW-0138">CF(0)</keyword>
<dbReference type="GO" id="GO:0031966">
    <property type="term" value="C:mitochondrial membrane"/>
    <property type="evidence" value="ECO:0007669"/>
    <property type="project" value="UniProtKB-SubCell"/>
</dbReference>
<dbReference type="GO" id="GO:0004623">
    <property type="term" value="F:phospholipase A2 activity"/>
    <property type="evidence" value="ECO:0007669"/>
    <property type="project" value="UniProtKB-EC"/>
</dbReference>
<proteinExistence type="inferred from homology"/>
<keyword evidence="12" id="KW-0732">Signal</keyword>
<keyword evidence="17" id="KW-0406">Ion transport</keyword>
<comment type="caution">
    <text evidence="23">The sequence shown here is derived from an EMBL/GenBank/DDBJ whole genome shotgun (WGS) entry which is preliminary data.</text>
</comment>
<evidence type="ECO:0000256" key="7">
    <source>
        <dbReference type="ARBA" id="ARBA00013278"/>
    </source>
</evidence>
<evidence type="ECO:0000256" key="1">
    <source>
        <dbReference type="ARBA" id="ARBA00001604"/>
    </source>
</evidence>
<dbReference type="GO" id="GO:0045259">
    <property type="term" value="C:proton-transporting ATP synthase complex"/>
    <property type="evidence" value="ECO:0007669"/>
    <property type="project" value="UniProtKB-KW"/>
</dbReference>
<keyword evidence="22" id="KW-0066">ATP synthesis</keyword>
<dbReference type="FunFam" id="1.20.90.10:FF:000005">
    <property type="entry name" value="Secretory phospholipase A2"/>
    <property type="match status" value="1"/>
</dbReference>
<evidence type="ECO:0000256" key="8">
    <source>
        <dbReference type="ARBA" id="ARBA00022448"/>
    </source>
</evidence>
<gene>
    <name evidence="23" type="ORF">GH714_038896</name>
</gene>
<evidence type="ECO:0000256" key="13">
    <source>
        <dbReference type="ARBA" id="ARBA00022781"/>
    </source>
</evidence>
<evidence type="ECO:0000256" key="4">
    <source>
        <dbReference type="ARBA" id="ARBA00004613"/>
    </source>
</evidence>
<comment type="subcellular location">
    <subcellularLocation>
        <location evidence="3">Mitochondrion membrane</location>
    </subcellularLocation>
    <subcellularLocation>
        <location evidence="4">Secreted</location>
    </subcellularLocation>
</comment>
<evidence type="ECO:0000256" key="12">
    <source>
        <dbReference type="ARBA" id="ARBA00022729"/>
    </source>
</evidence>
<dbReference type="InterPro" id="IPR036444">
    <property type="entry name" value="PLipase_A2_dom_sf"/>
</dbReference>
<dbReference type="InterPro" id="IPR033113">
    <property type="entry name" value="PLA2_histidine"/>
</dbReference>
<dbReference type="Pfam" id="PF04718">
    <property type="entry name" value="ATP-synt_G"/>
    <property type="match status" value="1"/>
</dbReference>
<sequence>MASKLQQLQSKACEASKFVSKHGTAYYKQLLEQNKQYIQEPPTVEKCNLLSKQLFYTRLASQKLIDKQRAKHMELDYVKNLWKNRQELKVEDAGIAALFGLECFAWYCAAVGIRYGKYCGVGWTGCPGEKPCDDLDACCKIHDECVEKKGLMSIKCHEKFKSCIKKVKKSGKVGFSRDCPYETAVPTMVQGMDMAILLSQLGSPKTEL</sequence>
<keyword evidence="13" id="KW-0375">Hydrogen ion transport</keyword>
<keyword evidence="16" id="KW-0442">Lipid degradation</keyword>
<dbReference type="GO" id="GO:0015078">
    <property type="term" value="F:proton transmembrane transporter activity"/>
    <property type="evidence" value="ECO:0007669"/>
    <property type="project" value="InterPro"/>
</dbReference>
<evidence type="ECO:0000256" key="16">
    <source>
        <dbReference type="ARBA" id="ARBA00022963"/>
    </source>
</evidence>
<comment type="similarity">
    <text evidence="5">Belongs to the ATPase g subunit family.</text>
</comment>
<dbReference type="GO" id="GO:0016042">
    <property type="term" value="P:lipid catabolic process"/>
    <property type="evidence" value="ECO:0007669"/>
    <property type="project" value="UniProtKB-KW"/>
</dbReference>
<evidence type="ECO:0000256" key="19">
    <source>
        <dbReference type="ARBA" id="ARBA00023128"/>
    </source>
</evidence>
<evidence type="ECO:0000256" key="10">
    <source>
        <dbReference type="ARBA" id="ARBA00022547"/>
    </source>
</evidence>
<keyword evidence="21" id="KW-1015">Disulfide bond</keyword>
<keyword evidence="11" id="KW-0479">Metal-binding</keyword>
<evidence type="ECO:0000313" key="23">
    <source>
        <dbReference type="EMBL" id="KAF2285160.1"/>
    </source>
</evidence>
<evidence type="ECO:0000256" key="15">
    <source>
        <dbReference type="ARBA" id="ARBA00022837"/>
    </source>
</evidence>
<dbReference type="GO" id="GO:0015986">
    <property type="term" value="P:proton motive force-driven ATP synthesis"/>
    <property type="evidence" value="ECO:0007669"/>
    <property type="project" value="InterPro"/>
</dbReference>
<evidence type="ECO:0000256" key="11">
    <source>
        <dbReference type="ARBA" id="ARBA00022723"/>
    </source>
</evidence>
<evidence type="ECO:0000256" key="6">
    <source>
        <dbReference type="ARBA" id="ARBA00007056"/>
    </source>
</evidence>
<organism evidence="23 24">
    <name type="scientific">Hevea brasiliensis</name>
    <name type="common">Para rubber tree</name>
    <name type="synonym">Siphonia brasiliensis</name>
    <dbReference type="NCBI Taxonomy" id="3981"/>
    <lineage>
        <taxon>Eukaryota</taxon>
        <taxon>Viridiplantae</taxon>
        <taxon>Streptophyta</taxon>
        <taxon>Embryophyta</taxon>
        <taxon>Tracheophyta</taxon>
        <taxon>Spermatophyta</taxon>
        <taxon>Magnoliopsida</taxon>
        <taxon>eudicotyledons</taxon>
        <taxon>Gunneridae</taxon>
        <taxon>Pentapetalae</taxon>
        <taxon>rosids</taxon>
        <taxon>fabids</taxon>
        <taxon>Malpighiales</taxon>
        <taxon>Euphorbiaceae</taxon>
        <taxon>Crotonoideae</taxon>
        <taxon>Micrandreae</taxon>
        <taxon>Hevea</taxon>
    </lineage>
</organism>
<evidence type="ECO:0000256" key="2">
    <source>
        <dbReference type="ARBA" id="ARBA00001913"/>
    </source>
</evidence>
<evidence type="ECO:0000256" key="9">
    <source>
        <dbReference type="ARBA" id="ARBA00022525"/>
    </source>
</evidence>
<dbReference type="PROSITE" id="PS00118">
    <property type="entry name" value="PA2_HIS"/>
    <property type="match status" value="1"/>
</dbReference>
<dbReference type="EC" id="3.1.1.4" evidence="7"/>
<evidence type="ECO:0000256" key="20">
    <source>
        <dbReference type="ARBA" id="ARBA00023136"/>
    </source>
</evidence>
<dbReference type="GO" id="GO:0005576">
    <property type="term" value="C:extracellular region"/>
    <property type="evidence" value="ECO:0007669"/>
    <property type="project" value="UniProtKB-SubCell"/>
</dbReference>
<evidence type="ECO:0000256" key="14">
    <source>
        <dbReference type="ARBA" id="ARBA00022801"/>
    </source>
</evidence>
<dbReference type="Gene3D" id="1.20.90.10">
    <property type="entry name" value="Phospholipase A2 domain"/>
    <property type="match status" value="1"/>
</dbReference>
<dbReference type="GO" id="GO:0046872">
    <property type="term" value="F:metal ion binding"/>
    <property type="evidence" value="ECO:0007669"/>
    <property type="project" value="UniProtKB-KW"/>
</dbReference>
<keyword evidence="18" id="KW-0443">Lipid metabolism</keyword>